<dbReference type="EMBL" id="JBEWYP010000001">
    <property type="protein sequence ID" value="MET7028276.1"/>
    <property type="molecule type" value="Genomic_DNA"/>
</dbReference>
<protein>
    <submittedName>
        <fullName evidence="4">M20 family metallopeptidase</fullName>
    </submittedName>
</protein>
<dbReference type="Gene3D" id="3.40.630.10">
    <property type="entry name" value="Zn peptidases"/>
    <property type="match status" value="1"/>
</dbReference>
<dbReference type="CDD" id="cd03885">
    <property type="entry name" value="M20_CPDG2"/>
    <property type="match status" value="1"/>
</dbReference>
<organism evidence="4 5">
    <name type="scientific">Sediminicola luteus</name>
    <dbReference type="NCBI Taxonomy" id="319238"/>
    <lineage>
        <taxon>Bacteria</taxon>
        <taxon>Pseudomonadati</taxon>
        <taxon>Bacteroidota</taxon>
        <taxon>Flavobacteriia</taxon>
        <taxon>Flavobacteriales</taxon>
        <taxon>Flavobacteriaceae</taxon>
        <taxon>Sediminicola</taxon>
    </lineage>
</organism>
<evidence type="ECO:0000313" key="5">
    <source>
        <dbReference type="Proteomes" id="UP001549773"/>
    </source>
</evidence>
<dbReference type="Pfam" id="PF01546">
    <property type="entry name" value="Peptidase_M20"/>
    <property type="match status" value="1"/>
</dbReference>
<evidence type="ECO:0000256" key="1">
    <source>
        <dbReference type="ARBA" id="ARBA00022723"/>
    </source>
</evidence>
<dbReference type="SUPFAM" id="SSF53187">
    <property type="entry name" value="Zn-dependent exopeptidases"/>
    <property type="match status" value="1"/>
</dbReference>
<dbReference type="Pfam" id="PF07687">
    <property type="entry name" value="M20_dimer"/>
    <property type="match status" value="1"/>
</dbReference>
<dbReference type="InterPro" id="IPR050072">
    <property type="entry name" value="Peptidase_M20A"/>
</dbReference>
<dbReference type="InterPro" id="IPR011650">
    <property type="entry name" value="Peptidase_M20_dimer"/>
</dbReference>
<comment type="caution">
    <text evidence="4">The sequence shown here is derived from an EMBL/GenBank/DDBJ whole genome shotgun (WGS) entry which is preliminary data.</text>
</comment>
<dbReference type="Proteomes" id="UP001549773">
    <property type="component" value="Unassembled WGS sequence"/>
</dbReference>
<dbReference type="SUPFAM" id="SSF55031">
    <property type="entry name" value="Bacterial exopeptidase dimerisation domain"/>
    <property type="match status" value="1"/>
</dbReference>
<name>A0ABV2TSP2_9FLAO</name>
<feature type="domain" description="Peptidase M20 dimerisation" evidence="3">
    <location>
        <begin position="190"/>
        <end position="283"/>
    </location>
</feature>
<dbReference type="RefSeq" id="WP_354617136.1">
    <property type="nucleotide sequence ID" value="NZ_JBEWYP010000001.1"/>
</dbReference>
<proteinExistence type="predicted"/>
<dbReference type="InterPro" id="IPR017150">
    <property type="entry name" value="Pept_M20_glutamate_carboxypep"/>
</dbReference>
<dbReference type="PANTHER" id="PTHR43808">
    <property type="entry name" value="ACETYLORNITHINE DEACETYLASE"/>
    <property type="match status" value="1"/>
</dbReference>
<evidence type="ECO:0000256" key="2">
    <source>
        <dbReference type="ARBA" id="ARBA00022801"/>
    </source>
</evidence>
<sequence length="386" mass="42147">MSTNTDIATSIKQYLTLHREEMILFLKDLVTLETPSKVMASQQGIFDVLLTKLEAMDYKTIYIPGKVTGGYLFARPKKRNKKLPLQLLIGHCDTVWPLETLKDMPFLEENGKIKGPGVYDMKAGLTQIIFALQAIQSLQLPLNITPIILINSDEEIGSRESTTIITRLAKISKRAFVLEPPLGLGGKLKTARKGLGRFTIRAKGKAAHAGLDPTKGINAIVELSHQIQKLYAMNDFDKGITVNIGMIEGGVSANVVAPESTAVIDVRVFKDADGDYITKKIKALKPYLKDIELQVEGGMGRPPMEKTPRNQQLWEVAKRQGDALGLQLEDATAGGGSDGNTTSQYTATLDGLGTPGDGAHAPHEYIKENQLVERTALLTLLLITDS</sequence>
<keyword evidence="1" id="KW-0479">Metal-binding</keyword>
<dbReference type="Gene3D" id="3.30.70.360">
    <property type="match status" value="1"/>
</dbReference>
<evidence type="ECO:0000313" key="4">
    <source>
        <dbReference type="EMBL" id="MET7028276.1"/>
    </source>
</evidence>
<reference evidence="4 5" key="1">
    <citation type="submission" date="2024-07" db="EMBL/GenBank/DDBJ databases">
        <title>The genome sequence of type strain Sediminicola luteus GDMCC 1.2596T.</title>
        <authorList>
            <person name="Liu Y."/>
        </authorList>
    </citation>
    <scope>NUCLEOTIDE SEQUENCE [LARGE SCALE GENOMIC DNA]</scope>
    <source>
        <strain evidence="4 5">GDMCC 1.2596</strain>
    </source>
</reference>
<dbReference type="InterPro" id="IPR002933">
    <property type="entry name" value="Peptidase_M20"/>
</dbReference>
<dbReference type="PIRSF" id="PIRSF037238">
    <property type="entry name" value="Carboxypeptidase_G2"/>
    <property type="match status" value="1"/>
</dbReference>
<gene>
    <name evidence="4" type="ORF">ABXZ32_02665</name>
</gene>
<keyword evidence="2" id="KW-0378">Hydrolase</keyword>
<accession>A0ABV2TSP2</accession>
<keyword evidence="5" id="KW-1185">Reference proteome</keyword>
<dbReference type="PANTHER" id="PTHR43808:SF9">
    <property type="entry name" value="BLL0789 PROTEIN"/>
    <property type="match status" value="1"/>
</dbReference>
<dbReference type="InterPro" id="IPR036264">
    <property type="entry name" value="Bact_exopeptidase_dim_dom"/>
</dbReference>
<evidence type="ECO:0000259" key="3">
    <source>
        <dbReference type="Pfam" id="PF07687"/>
    </source>
</evidence>